<reference evidence="3" key="1">
    <citation type="journal article" date="2019" name="Plant Biotechnol. J.">
        <title>Genome sequencing of the Australian wild diploid species Gossypium australe highlights disease resistance and delayed gland morphogenesis.</title>
        <authorList>
            <person name="Cai Y."/>
            <person name="Cai X."/>
            <person name="Wang Q."/>
            <person name="Wang P."/>
            <person name="Zhang Y."/>
            <person name="Cai C."/>
            <person name="Xu Y."/>
            <person name="Wang K."/>
            <person name="Zhou Z."/>
            <person name="Wang C."/>
            <person name="Geng S."/>
            <person name="Li B."/>
            <person name="Dong Q."/>
            <person name="Hou Y."/>
            <person name="Wang H."/>
            <person name="Ai P."/>
            <person name="Liu Z."/>
            <person name="Yi F."/>
            <person name="Sun M."/>
            <person name="An G."/>
            <person name="Cheng J."/>
            <person name="Zhang Y."/>
            <person name="Shi Q."/>
            <person name="Xie Y."/>
            <person name="Shi X."/>
            <person name="Chang Y."/>
            <person name="Huang F."/>
            <person name="Chen Y."/>
            <person name="Hong S."/>
            <person name="Mi L."/>
            <person name="Sun Q."/>
            <person name="Zhang L."/>
            <person name="Zhou B."/>
            <person name="Peng R."/>
            <person name="Zhang X."/>
            <person name="Liu F."/>
        </authorList>
    </citation>
    <scope>NUCLEOTIDE SEQUENCE [LARGE SCALE GENOMIC DNA]</scope>
    <source>
        <strain evidence="3">cv. PA1801</strain>
    </source>
</reference>
<keyword evidence="2" id="KW-0808">Transferase</keyword>
<feature type="domain" description="Reverse transcriptase zinc-binding" evidence="1">
    <location>
        <begin position="357"/>
        <end position="451"/>
    </location>
</feature>
<keyword evidence="2" id="KW-0548">Nucleotidyltransferase</keyword>
<dbReference type="OrthoDB" id="1936608at2759"/>
<protein>
    <submittedName>
        <fullName evidence="2">Reverse transcriptase</fullName>
    </submittedName>
</protein>
<sequence>MKIAIRGNILRGVKASRSGPQVSHLLFADHSILFGEATERGAPSLKQMLREYENCSGQCVNYDKSTVFFSTNAQEEDKAVVSKILGVRSSSNSERYLGLPNTVGRKKKLSFQILKDKMKQRIESWSVRHLSQGGKEVFIKAILQAIPTYTMACFLIPKSLCVELKSITARYWWQKNRDKKDIHWCTWKDLCSLKEDGGLGFRSLGKFNIALLAKQGWRLINYPNTLLSHVLKVKYYPSLDFLKAELGNVPSLTWKSVWSAKGILEKGLCWRIGTGEHIDVWDDLWVPGAANRLQNEATNEEIKLASDLIDANNRKWKIDLVLSTFNEDIAKKILQIPLSETIYEDFQAWRGEPLGEYSVRSAYKLLQETNLDPSNSLIQTENRSFYRNLRNLQITPKIKITIWRISWNFIPTLSNLKSKKVAVETLCPRCHAFGEDSNHVFRYCPTTTEVWSELDLAWVNNNNLQNLWDWLIWIFKQ</sequence>
<dbReference type="Pfam" id="PF13966">
    <property type="entry name" value="zf-RVT"/>
    <property type="match status" value="1"/>
</dbReference>
<evidence type="ECO:0000259" key="1">
    <source>
        <dbReference type="Pfam" id="PF13966"/>
    </source>
</evidence>
<organism evidence="2 3">
    <name type="scientific">Gossypium australe</name>
    <dbReference type="NCBI Taxonomy" id="47621"/>
    <lineage>
        <taxon>Eukaryota</taxon>
        <taxon>Viridiplantae</taxon>
        <taxon>Streptophyta</taxon>
        <taxon>Embryophyta</taxon>
        <taxon>Tracheophyta</taxon>
        <taxon>Spermatophyta</taxon>
        <taxon>Magnoliopsida</taxon>
        <taxon>eudicotyledons</taxon>
        <taxon>Gunneridae</taxon>
        <taxon>Pentapetalae</taxon>
        <taxon>rosids</taxon>
        <taxon>malvids</taxon>
        <taxon>Malvales</taxon>
        <taxon>Malvaceae</taxon>
        <taxon>Malvoideae</taxon>
        <taxon>Gossypium</taxon>
    </lineage>
</organism>
<evidence type="ECO:0000313" key="2">
    <source>
        <dbReference type="EMBL" id="KAA3473555.1"/>
    </source>
</evidence>
<keyword evidence="2" id="KW-0695">RNA-directed DNA polymerase</keyword>
<dbReference type="EMBL" id="SMMG02000005">
    <property type="protein sequence ID" value="KAA3473555.1"/>
    <property type="molecule type" value="Genomic_DNA"/>
</dbReference>
<dbReference type="PANTHER" id="PTHR33116:SF86">
    <property type="entry name" value="REVERSE TRANSCRIPTASE DOMAIN-CONTAINING PROTEIN"/>
    <property type="match status" value="1"/>
</dbReference>
<dbReference type="AlphaFoldDB" id="A0A5B6VX28"/>
<dbReference type="GO" id="GO:0003964">
    <property type="term" value="F:RNA-directed DNA polymerase activity"/>
    <property type="evidence" value="ECO:0007669"/>
    <property type="project" value="UniProtKB-KW"/>
</dbReference>
<name>A0A5B6VX28_9ROSI</name>
<dbReference type="PANTHER" id="PTHR33116">
    <property type="entry name" value="REVERSE TRANSCRIPTASE ZINC-BINDING DOMAIN-CONTAINING PROTEIN-RELATED-RELATED"/>
    <property type="match status" value="1"/>
</dbReference>
<accession>A0A5B6VX28</accession>
<keyword evidence="3" id="KW-1185">Reference proteome</keyword>
<gene>
    <name evidence="2" type="ORF">EPI10_023921</name>
</gene>
<proteinExistence type="predicted"/>
<dbReference type="Proteomes" id="UP000325315">
    <property type="component" value="Unassembled WGS sequence"/>
</dbReference>
<comment type="caution">
    <text evidence="2">The sequence shown here is derived from an EMBL/GenBank/DDBJ whole genome shotgun (WGS) entry which is preliminary data.</text>
</comment>
<evidence type="ECO:0000313" key="3">
    <source>
        <dbReference type="Proteomes" id="UP000325315"/>
    </source>
</evidence>
<dbReference type="InterPro" id="IPR026960">
    <property type="entry name" value="RVT-Znf"/>
</dbReference>